<organism evidence="6 7">
    <name type="scientific">Fusobacterium ulcerans 12-1B</name>
    <dbReference type="NCBI Taxonomy" id="457404"/>
    <lineage>
        <taxon>Bacteria</taxon>
        <taxon>Fusobacteriati</taxon>
        <taxon>Fusobacteriota</taxon>
        <taxon>Fusobacteriia</taxon>
        <taxon>Fusobacteriales</taxon>
        <taxon>Fusobacteriaceae</taxon>
        <taxon>Fusobacterium</taxon>
    </lineage>
</organism>
<dbReference type="Pfam" id="PF13411">
    <property type="entry name" value="MerR_1"/>
    <property type="match status" value="1"/>
</dbReference>
<name>H1PW73_9FUSO</name>
<dbReference type="RefSeq" id="WP_008698429.1">
    <property type="nucleotide sequence ID" value="NZ_KE161009.1"/>
</dbReference>
<dbReference type="InterPro" id="IPR009061">
    <property type="entry name" value="DNA-bd_dom_put_sf"/>
</dbReference>
<keyword evidence="2" id="KW-0805">Transcription regulation</keyword>
<dbReference type="HOGENOM" id="CLU_060077_8_0_0"/>
<dbReference type="Gene3D" id="1.10.1660.10">
    <property type="match status" value="1"/>
</dbReference>
<feature type="domain" description="HTH merR-type" evidence="5">
    <location>
        <begin position="3"/>
        <end position="67"/>
    </location>
</feature>
<dbReference type="Proteomes" id="UP000003233">
    <property type="component" value="Unassembled WGS sequence"/>
</dbReference>
<protein>
    <recommendedName>
        <fullName evidence="5">HTH merR-type domain-containing protein</fullName>
    </recommendedName>
</protein>
<dbReference type="PATRIC" id="fig|457404.5.peg.2490"/>
<keyword evidence="1" id="KW-0678">Repressor</keyword>
<dbReference type="PROSITE" id="PS50937">
    <property type="entry name" value="HTH_MERR_2"/>
    <property type="match status" value="1"/>
</dbReference>
<dbReference type="PANTHER" id="PTHR30204:SF69">
    <property type="entry name" value="MERR-FAMILY TRANSCRIPTIONAL REGULATOR"/>
    <property type="match status" value="1"/>
</dbReference>
<dbReference type="EMBL" id="AGWJ02000023">
    <property type="protein sequence ID" value="EHO79927.1"/>
    <property type="molecule type" value="Genomic_DNA"/>
</dbReference>
<evidence type="ECO:0000256" key="1">
    <source>
        <dbReference type="ARBA" id="ARBA00022491"/>
    </source>
</evidence>
<evidence type="ECO:0000256" key="3">
    <source>
        <dbReference type="ARBA" id="ARBA00023125"/>
    </source>
</evidence>
<gene>
    <name evidence="6" type="ORF">HMPREF0402_02666</name>
</gene>
<evidence type="ECO:0000256" key="4">
    <source>
        <dbReference type="ARBA" id="ARBA00023163"/>
    </source>
</evidence>
<reference evidence="6 7" key="1">
    <citation type="submission" date="2012-07" db="EMBL/GenBank/DDBJ databases">
        <title>The Genome Sequence of Fusobacterium ulcerans 12_1B.</title>
        <authorList>
            <consortium name="The Broad Institute Genome Sequencing Platform"/>
            <person name="Earl A."/>
            <person name="Ward D."/>
            <person name="Feldgarden M."/>
            <person name="Gevers D."/>
            <person name="Strauss J."/>
            <person name="Ambrose C.E."/>
            <person name="Allen-Vercoe E."/>
            <person name="Walker B."/>
            <person name="Young S.K."/>
            <person name="Zeng Q."/>
            <person name="Gargeya S."/>
            <person name="Fitzgerald M."/>
            <person name="Haas B."/>
            <person name="Abouelleil A."/>
            <person name="Alvarado L."/>
            <person name="Arachchi H.M."/>
            <person name="Berlin A.M."/>
            <person name="Chapman S.B."/>
            <person name="Goldberg J."/>
            <person name="Griggs A."/>
            <person name="Gujja S."/>
            <person name="Hansen M."/>
            <person name="Howarth C."/>
            <person name="Imamovic A."/>
            <person name="Larimer J."/>
            <person name="McCowen C."/>
            <person name="Montmayeur A."/>
            <person name="Murphy C."/>
            <person name="Neiman D."/>
            <person name="Pearson M."/>
            <person name="Priest M."/>
            <person name="Roberts A."/>
            <person name="Saif S."/>
            <person name="Shea T."/>
            <person name="Sisk P."/>
            <person name="Sykes S."/>
            <person name="Wortman J."/>
            <person name="Nusbaum C."/>
            <person name="Birren B."/>
        </authorList>
    </citation>
    <scope>NUCLEOTIDE SEQUENCE [LARGE SCALE GENOMIC DNA]</scope>
    <source>
        <strain evidence="6 7">12_1B</strain>
    </source>
</reference>
<dbReference type="GO" id="GO:0003677">
    <property type="term" value="F:DNA binding"/>
    <property type="evidence" value="ECO:0007669"/>
    <property type="project" value="UniProtKB-KW"/>
</dbReference>
<dbReference type="InterPro" id="IPR047057">
    <property type="entry name" value="MerR_fam"/>
</dbReference>
<dbReference type="SUPFAM" id="SSF46955">
    <property type="entry name" value="Putative DNA-binding domain"/>
    <property type="match status" value="1"/>
</dbReference>
<keyword evidence="4" id="KW-0804">Transcription</keyword>
<dbReference type="GO" id="GO:0003700">
    <property type="term" value="F:DNA-binding transcription factor activity"/>
    <property type="evidence" value="ECO:0007669"/>
    <property type="project" value="InterPro"/>
</dbReference>
<keyword evidence="3" id="KW-0238">DNA-binding</keyword>
<proteinExistence type="predicted"/>
<accession>H1PW73</accession>
<evidence type="ECO:0000313" key="6">
    <source>
        <dbReference type="EMBL" id="EHO79927.1"/>
    </source>
</evidence>
<dbReference type="CDD" id="cd01109">
    <property type="entry name" value="HTH_YyaN"/>
    <property type="match status" value="1"/>
</dbReference>
<evidence type="ECO:0000313" key="7">
    <source>
        <dbReference type="Proteomes" id="UP000003233"/>
    </source>
</evidence>
<keyword evidence="7" id="KW-1185">Reference proteome</keyword>
<dbReference type="InterPro" id="IPR000551">
    <property type="entry name" value="MerR-type_HTH_dom"/>
</dbReference>
<evidence type="ECO:0000259" key="5">
    <source>
        <dbReference type="PROSITE" id="PS50937"/>
    </source>
</evidence>
<dbReference type="BioCyc" id="FSP457404-HMP:GTSQ-2692-MONOMER"/>
<sequence length="138" mass="15803">MINLSIGEAAKKLNTTTHTLRYYDNEGLLPIDGRRIFSTKNFIMLNTIECLKATGMSLKDIKLYIDWCEEGFASVQRRHALFLERKATVESQIVALQKTLKTINYKIDLYENALNTGVLNMCDADREELANKILNDEL</sequence>
<dbReference type="AlphaFoldDB" id="H1PW73"/>
<comment type="caution">
    <text evidence="6">The sequence shown here is derived from an EMBL/GenBank/DDBJ whole genome shotgun (WGS) entry which is preliminary data.</text>
</comment>
<dbReference type="SMART" id="SM00422">
    <property type="entry name" value="HTH_MERR"/>
    <property type="match status" value="1"/>
</dbReference>
<evidence type="ECO:0000256" key="2">
    <source>
        <dbReference type="ARBA" id="ARBA00023015"/>
    </source>
</evidence>
<dbReference type="PANTHER" id="PTHR30204">
    <property type="entry name" value="REDOX-CYCLING DRUG-SENSING TRANSCRIPTIONAL ACTIVATOR SOXR"/>
    <property type="match status" value="1"/>
</dbReference>